<protein>
    <recommendedName>
        <fullName evidence="4">Secreted protein</fullName>
    </recommendedName>
</protein>
<dbReference type="Proteomes" id="UP000000724">
    <property type="component" value="Contig Pc00c21"/>
</dbReference>
<evidence type="ECO:0000313" key="3">
    <source>
        <dbReference type="Proteomes" id="UP000000724"/>
    </source>
</evidence>
<name>B6HKM8_PENRW</name>
<reference evidence="2 3" key="1">
    <citation type="journal article" date="2008" name="Nat. Biotechnol.">
        <title>Genome sequencing and analysis of the filamentous fungus Penicillium chrysogenum.</title>
        <authorList>
            <person name="van den Berg M.A."/>
            <person name="Albang R."/>
            <person name="Albermann K."/>
            <person name="Badger J.H."/>
            <person name="Daran J.-M."/>
            <person name="Driessen A.J.M."/>
            <person name="Garcia-Estrada C."/>
            <person name="Fedorova N.D."/>
            <person name="Harris D.M."/>
            <person name="Heijne W.H.M."/>
            <person name="Joardar V.S."/>
            <person name="Kiel J.A.K.W."/>
            <person name="Kovalchuk A."/>
            <person name="Martin J.F."/>
            <person name="Nierman W.C."/>
            <person name="Nijland J.G."/>
            <person name="Pronk J.T."/>
            <person name="Roubos J.A."/>
            <person name="van der Klei I.J."/>
            <person name="van Peij N.N.M.E."/>
            <person name="Veenhuis M."/>
            <person name="von Doehren H."/>
            <person name="Wagner C."/>
            <person name="Wortman J.R."/>
            <person name="Bovenberg R.A.L."/>
        </authorList>
    </citation>
    <scope>NUCLEOTIDE SEQUENCE [LARGE SCALE GENOMIC DNA]</scope>
    <source>
        <strain evidence="3">ATCC 28089 / DSM 1075 / NRRL 1951 / Wisconsin 54-1255</strain>
    </source>
</reference>
<dbReference type="AlphaFoldDB" id="B6HKM8"/>
<feature type="chain" id="PRO_5002843665" description="Secreted protein" evidence="1">
    <location>
        <begin position="21"/>
        <end position="107"/>
    </location>
</feature>
<evidence type="ECO:0000256" key="1">
    <source>
        <dbReference type="SAM" id="SignalP"/>
    </source>
</evidence>
<organism evidence="2 3">
    <name type="scientific">Penicillium rubens (strain ATCC 28089 / DSM 1075 / NRRL 1951 / Wisconsin 54-1255)</name>
    <name type="common">Penicillium chrysogenum</name>
    <dbReference type="NCBI Taxonomy" id="500485"/>
    <lineage>
        <taxon>Eukaryota</taxon>
        <taxon>Fungi</taxon>
        <taxon>Dikarya</taxon>
        <taxon>Ascomycota</taxon>
        <taxon>Pezizomycotina</taxon>
        <taxon>Eurotiomycetes</taxon>
        <taxon>Eurotiomycetidae</taxon>
        <taxon>Eurotiales</taxon>
        <taxon>Aspergillaceae</taxon>
        <taxon>Penicillium</taxon>
        <taxon>Penicillium chrysogenum species complex</taxon>
    </lineage>
</organism>
<feature type="signal peptide" evidence="1">
    <location>
        <begin position="1"/>
        <end position="20"/>
    </location>
</feature>
<evidence type="ECO:0000313" key="2">
    <source>
        <dbReference type="EMBL" id="CAP96930.1"/>
    </source>
</evidence>
<dbReference type="HOGENOM" id="CLU_2210861_0_0_1"/>
<sequence length="107" mass="12419">MAFLEAGCLLFVSLAKTGTGCLDYLFGDLVGEVERRLSRICPKVMRFVYSWIYGFRNHLSVAMHIVILNAERRQGKERVQGRPERVDALNLRNRMAQDRRRCESRLS</sequence>
<proteinExistence type="predicted"/>
<gene>
    <name evidence="2" type="ORF">Pc21g20330</name>
    <name evidence="2" type="ORF">PCH_Pc21g20330</name>
</gene>
<accession>B6HKM8</accession>
<evidence type="ECO:0008006" key="4">
    <source>
        <dbReference type="Google" id="ProtNLM"/>
    </source>
</evidence>
<dbReference type="VEuPathDB" id="FungiDB:PCH_Pc21g20330"/>
<keyword evidence="1" id="KW-0732">Signal</keyword>
<dbReference type="EMBL" id="AM920436">
    <property type="protein sequence ID" value="CAP96930.1"/>
    <property type="molecule type" value="Genomic_DNA"/>
</dbReference>
<keyword evidence="3" id="KW-1185">Reference proteome</keyword>